<evidence type="ECO:0000313" key="1">
    <source>
        <dbReference type="EMBL" id="VDO99921.1"/>
    </source>
</evidence>
<dbReference type="AlphaFoldDB" id="A0A183IHI1"/>
<reference evidence="3" key="1">
    <citation type="submission" date="2016-06" db="UniProtKB">
        <authorList>
            <consortium name="WormBaseParasite"/>
        </authorList>
    </citation>
    <scope>IDENTIFICATION</scope>
</reference>
<gene>
    <name evidence="1" type="ORF">SBAD_LOCUS3076</name>
</gene>
<accession>A0A183IHI1</accession>
<sequence length="87" mass="10263">MKRSSSPTTRIGREGAVEKKTTYTFVQRDKRNNDKGVNLEEAKEVNAEITSQPWWRQRLRKPVLFRMLDKTTYTLEKNAAWEKSALF</sequence>
<proteinExistence type="predicted"/>
<protein>
    <submittedName>
        <fullName evidence="1 3">Uncharacterized protein</fullName>
    </submittedName>
</protein>
<organism evidence="3">
    <name type="scientific">Soboliphyme baturini</name>
    <dbReference type="NCBI Taxonomy" id="241478"/>
    <lineage>
        <taxon>Eukaryota</taxon>
        <taxon>Metazoa</taxon>
        <taxon>Ecdysozoa</taxon>
        <taxon>Nematoda</taxon>
        <taxon>Enoplea</taxon>
        <taxon>Dorylaimia</taxon>
        <taxon>Dioctophymatida</taxon>
        <taxon>Dioctophymatoidea</taxon>
        <taxon>Soboliphymatidae</taxon>
        <taxon>Soboliphyme</taxon>
    </lineage>
</organism>
<keyword evidence="2" id="KW-1185">Reference proteome</keyword>
<reference evidence="1 2" key="2">
    <citation type="submission" date="2018-11" db="EMBL/GenBank/DDBJ databases">
        <authorList>
            <consortium name="Pathogen Informatics"/>
        </authorList>
    </citation>
    <scope>NUCLEOTIDE SEQUENCE [LARGE SCALE GENOMIC DNA]</scope>
</reference>
<evidence type="ECO:0000313" key="2">
    <source>
        <dbReference type="Proteomes" id="UP000270296"/>
    </source>
</evidence>
<dbReference type="EMBL" id="UZAM01007556">
    <property type="protein sequence ID" value="VDO99921.1"/>
    <property type="molecule type" value="Genomic_DNA"/>
</dbReference>
<dbReference type="Proteomes" id="UP000270296">
    <property type="component" value="Unassembled WGS sequence"/>
</dbReference>
<name>A0A183IHI1_9BILA</name>
<dbReference type="WBParaSite" id="SBAD_0000322201-mRNA-1">
    <property type="protein sequence ID" value="SBAD_0000322201-mRNA-1"/>
    <property type="gene ID" value="SBAD_0000322201"/>
</dbReference>
<evidence type="ECO:0000313" key="3">
    <source>
        <dbReference type="WBParaSite" id="SBAD_0000322201-mRNA-1"/>
    </source>
</evidence>